<evidence type="ECO:0000256" key="6">
    <source>
        <dbReference type="PROSITE-ProRule" id="PRU01363"/>
    </source>
</evidence>
<dbReference type="PANTHER" id="PTHR45681:SF6">
    <property type="entry name" value="POLYKETIDE SYNTHASE 37"/>
    <property type="match status" value="1"/>
</dbReference>
<dbReference type="PROSITE" id="PS00606">
    <property type="entry name" value="KS3_1"/>
    <property type="match status" value="1"/>
</dbReference>
<dbReference type="Gene3D" id="3.30.70.3290">
    <property type="match status" value="1"/>
</dbReference>
<dbReference type="InterPro" id="IPR016036">
    <property type="entry name" value="Malonyl_transacylase_ACP-bd"/>
</dbReference>
<dbReference type="InterPro" id="IPR014043">
    <property type="entry name" value="Acyl_transferase_dom"/>
</dbReference>
<dbReference type="Pfam" id="PF18558">
    <property type="entry name" value="HTH_51"/>
    <property type="match status" value="1"/>
</dbReference>
<dbReference type="SUPFAM" id="SSF53901">
    <property type="entry name" value="Thiolase-like"/>
    <property type="match status" value="1"/>
</dbReference>
<dbReference type="Pfam" id="PF07993">
    <property type="entry name" value="NAD_binding_4"/>
    <property type="match status" value="1"/>
</dbReference>
<dbReference type="InterPro" id="IPR009081">
    <property type="entry name" value="PP-bd_ACP"/>
</dbReference>
<sequence>MSTSNAATVLLFGPQCLSFDSEALKQLRSLVVESHSSVWLDTISELPGYWKTLISKFPALAALGGGDQLQELNAFFKTGTITPALIQLPNVILTPIVVLTHLAHYVRYVEQQISSTGGDAEDIFASFAQRHIETLGFCTGLLSAFAIASSSNRSELHQYGAAAIRLAMLVGAIVDAQEAPGSVYGPSELFSVSWNTPETGNKIKEILDLFPEAYISVSYDERRATITTAESTAAALQQKLREAGVTAMLVGLRGRFHHSCHAADFDSAIEFCASHLAFQFPSASQIAVPIRSNSDVGCIKEGKLHEIALRAILVDHCHWYAALSKMYNSFSDPQSLSLVSFGPERFVPPSIARKLGQRLNHVADTTLVSSVSPILGKHQQVISQDSIAVVGMACKTAGADDVAELWDILCKGESQHVEVTPDRVNFQTQWRDVDPKRKWFGNFIRNPDAFDHKFFKKSPREVSSSDPQQRLLMQVAYQAVEQSGYFNKGQLDKSVGCYIGVCSTDYENNVACYAPNAFSATGNLRSFIAGKVSHYFGWEGPAMTLDTACSASAVSIHLACQAILSGECTSALAGGTNIMTNPLWFQNLAGATFLSPTGSCKPFDSKADGYCRGEGIAAVFLKKMSLAIADGDQIIGCLAATAVNQNQNCTPIFVPNSPSLSNVFQTAMNRAGLEPAQVTVVEAHGTGTPVGDPAEYESIKKVFGGPIRSAPLYMSSIKGLIGHTESVSGVLSLIKVLLMIKEGYVPPQASFQSMNPLIHASPSDMIEVPTSLKPWKNEFRAALINNYGASGSNASMVVTQSLPVQGQLSSAAPIHAANIKHPFWLSGYDEKSIRQYAGKLLGLLKSKTTPGKATPAVSQLSFNVSRQSNRSLPHKVIFTCGSTTELENTLFELNSGKSSLSISQKKPARPVVLCFGGQVSTFVGLDRQLYDNVKLLRTYLDQCNSALKSIGLDGIYPEIFQRSPIQDTVKLQTMLFAMQYSCAKCWIDCGVEVAAVVGHSFGEITALCISGVLSLQDTVKLVAGRARIVRDTWGQDSGAMMAVEADLDVVTSLLDEANKGCEAIDTACIACFNGPRSFTLAGSSKTMDRIQEIQSQNTTFAAMRTKRLNVTNAFHSALVEPLVENLERVGEDLTFKEPHTPMERATEAKTTSTPTAKFTAEHMRFPVYFNHAVQRLAKEFPSCIYLEAGSSSTITIMASRALGAPSESHFQAMNLTSDNAVQSLVDATASLWKEGVPVQFWGHHSVQTREYDTILLPPYQFEKSKHWLEMKIPSKAIEGVAAVPQAKTIELPKGLWTFMGYQDKKQKVARFVINTGVPEYQEFVSGHTIAGTAPICPATLEVDMAVEALSSIRPDLFTSGFLPQIQRVDNQAPICIDPSRVVHLDFEAADADGRVWDWKIVSSHLEKSGGTILHVTGKITWRSKQDPNYRDEFARLQRLVPHERCKRVLETDEADDIIQGRNIYTAFSSVVDYGEQYRGVKKLVGRGNESAGRVTMGHAGKTWLDTHLSDCFSQVGGIWVNCMTDSDPADMFIANGFDQWMRSPDAASGKTDARPKVWDVFASHHRVSEKAYVTDIFIFDAASGQLTEAILGINYHKVPKLSMSKVLARLTSPAFLKQGAPSTTGPATKAAVASGAATAVTLTSKPIKAAKTVKEKKPKKEKVSKVSDVAAKCRSLLGTMCGLEPGEIKDESTPADLGIDSLMGMEVAREIESEFKCEYPAESLMDINTFLEMVRSIESVLGVTPNVEDESDSESDISDDGAFDDTPSESLDDTSSQSSVPTNNADVQEYLAEFLGLEKADVALETLLRDLGVDSLLSTELRMDISGKFDVHISESVAIEELSVKELQEKINGVPSESPKPAATKSKKHAEATVSPVAAPQPTYSAVSMPRGDLDLPTSKVLSAFGETKRLTDQFIEDYRCVGYLEAVYPKQTRLCIALTVEAFEKLGCSLRDAAPGQKLTRVSGAASQQRLVDHLYLILERDARLIDVVNGEITRTDLPVPDKSSKAILDDLVKEFPDHVFANKLAYYAGAQLADVITEKTDGVKVVFGSAEGRDLVSGLYGDSLLNKLSYKMMEDFLKRLAASLPMHEGKLKILEMGAGTGGTTKWLVSLVASLGIPVEYTFTDLSPGFVAAARNKFKQYPFMKYAVHDIEKAPQKDLVATQHIVVASNAIHATTHMVKSLENTRQFLRPDGFLMMLEMTETLSWVDIIFGLFEGWWLFKDGRNHAIANESRWEETLHSVGYGHVDWTDGYLPETLIQRVFIALGSGSQKDRLPLDPKPLPKHMLTGLPAREAAVGNFVQKYSSGFAPAAQTGTSNASSTNEACILVTGASGSLGAHLVAHLSKLPEVKSVICLNRRSATDPDTRQRESFRSKGITLQADELSKLKVIETDTSKPNLGLADGDYLSLSSQITHIVHNAWPMSAKRPINAFENQFQVLRNLIDLAAAASAARPQGFKVGFQFVSSIATTGHYPLWSGKVRAPEERVEINSVLPSGYSDAKYACEKLLDETLHKHPDRFRTMAARIGQIAGSTSSGYWNTVEHFCFLVKSAQTLSAVPDFNGVLSWCPVDIVAGTLSDLLLADNTPYPIYHVDNPVQQPWKEMTPRLADALGVPCDHIIPWSDWLTRVRQSPLPETENPAVRLVGFLEEHFLRMSCGGLILDTAKSCEHSKTLAATGAVSEETLKKYVRAWRECGYLR</sequence>
<dbReference type="InterPro" id="IPR020806">
    <property type="entry name" value="PKS_PP-bd"/>
</dbReference>
<evidence type="ECO:0008006" key="13">
    <source>
        <dbReference type="Google" id="ProtNLM"/>
    </source>
</evidence>
<dbReference type="InterPro" id="IPR013217">
    <property type="entry name" value="Methyltransf_12"/>
</dbReference>
<dbReference type="PROSITE" id="PS50075">
    <property type="entry name" value="CARRIER"/>
    <property type="match status" value="2"/>
</dbReference>
<keyword evidence="5" id="KW-0012">Acyltransferase</keyword>
<feature type="region of interest" description="N-terminal hotdog fold" evidence="6">
    <location>
        <begin position="1292"/>
        <end position="1426"/>
    </location>
</feature>
<dbReference type="InterPro" id="IPR020841">
    <property type="entry name" value="PKS_Beta-ketoAc_synthase_dom"/>
</dbReference>
<dbReference type="Pfam" id="PF02801">
    <property type="entry name" value="Ketoacyl-synt_C"/>
    <property type="match status" value="1"/>
</dbReference>
<dbReference type="InterPro" id="IPR049900">
    <property type="entry name" value="PKS_mFAS_DH"/>
</dbReference>
<evidence type="ECO:0000259" key="10">
    <source>
        <dbReference type="PROSITE" id="PS52019"/>
    </source>
</evidence>
<feature type="domain" description="Carrier" evidence="8">
    <location>
        <begin position="1667"/>
        <end position="1741"/>
    </location>
</feature>
<dbReference type="InterPro" id="IPR016035">
    <property type="entry name" value="Acyl_Trfase/lysoPLipase"/>
</dbReference>
<dbReference type="InterPro" id="IPR036736">
    <property type="entry name" value="ACP-like_sf"/>
</dbReference>
<feature type="domain" description="Ketosynthase family 3 (KS3)" evidence="9">
    <location>
        <begin position="384"/>
        <end position="800"/>
    </location>
</feature>
<dbReference type="SMART" id="SM00827">
    <property type="entry name" value="PKS_AT"/>
    <property type="match status" value="1"/>
</dbReference>
<dbReference type="SUPFAM" id="SSF55048">
    <property type="entry name" value="Probable ACP-binding domain of malonyl-CoA ACP transacylase"/>
    <property type="match status" value="1"/>
</dbReference>
<dbReference type="InterPro" id="IPR032088">
    <property type="entry name" value="SAT"/>
</dbReference>
<dbReference type="InterPro" id="IPR029063">
    <property type="entry name" value="SAM-dependent_MTases_sf"/>
</dbReference>
<keyword evidence="2" id="KW-0597">Phosphoprotein</keyword>
<dbReference type="PROSITE" id="PS52004">
    <property type="entry name" value="KS3_2"/>
    <property type="match status" value="1"/>
</dbReference>
<accession>A0A2K0T9P2</accession>
<feature type="region of interest" description="C-terminal hotdog fold" evidence="6">
    <location>
        <begin position="1454"/>
        <end position="1604"/>
    </location>
</feature>
<dbReference type="Pfam" id="PF00109">
    <property type="entry name" value="ketoacyl-synt"/>
    <property type="match status" value="1"/>
</dbReference>
<dbReference type="SUPFAM" id="SSF51735">
    <property type="entry name" value="NAD(P)-binding Rossmann-fold domains"/>
    <property type="match status" value="1"/>
</dbReference>
<dbReference type="SUPFAM" id="SSF53335">
    <property type="entry name" value="S-adenosyl-L-methionine-dependent methyltransferases"/>
    <property type="match status" value="1"/>
</dbReference>
<dbReference type="GO" id="GO:0044550">
    <property type="term" value="P:secondary metabolite biosynthetic process"/>
    <property type="evidence" value="ECO:0007669"/>
    <property type="project" value="UniProtKB-ARBA"/>
</dbReference>
<dbReference type="InterPro" id="IPR013120">
    <property type="entry name" value="FAR_NAD-bd"/>
</dbReference>
<dbReference type="SMART" id="SM00825">
    <property type="entry name" value="PKS_KS"/>
    <property type="match status" value="1"/>
</dbReference>
<dbReference type="Gene3D" id="1.10.1200.10">
    <property type="entry name" value="ACP-like"/>
    <property type="match status" value="2"/>
</dbReference>
<dbReference type="InterPro" id="IPR014031">
    <property type="entry name" value="Ketoacyl_synth_C"/>
</dbReference>
<dbReference type="GO" id="GO:0004315">
    <property type="term" value="F:3-oxoacyl-[acyl-carrier-protein] synthase activity"/>
    <property type="evidence" value="ECO:0007669"/>
    <property type="project" value="InterPro"/>
</dbReference>
<dbReference type="PANTHER" id="PTHR45681">
    <property type="entry name" value="POLYKETIDE SYNTHASE 44-RELATED"/>
    <property type="match status" value="1"/>
</dbReference>
<dbReference type="InterPro" id="IPR036291">
    <property type="entry name" value="NAD(P)-bd_dom_sf"/>
</dbReference>
<feature type="region of interest" description="Disordered" evidence="7">
    <location>
        <begin position="1851"/>
        <end position="1876"/>
    </location>
</feature>
<evidence type="ECO:0000256" key="4">
    <source>
        <dbReference type="ARBA" id="ARBA00023268"/>
    </source>
</evidence>
<evidence type="ECO:0000313" key="12">
    <source>
        <dbReference type="Proteomes" id="UP000236546"/>
    </source>
</evidence>
<dbReference type="Pfam" id="PF08242">
    <property type="entry name" value="Methyltransf_12"/>
    <property type="match status" value="1"/>
</dbReference>
<protein>
    <recommendedName>
        <fullName evidence="13">Polyketide synthase</fullName>
    </recommendedName>
</protein>
<dbReference type="SUPFAM" id="SSF52151">
    <property type="entry name" value="FabD/lysophospholipase-like"/>
    <property type="match status" value="1"/>
</dbReference>
<evidence type="ECO:0000256" key="2">
    <source>
        <dbReference type="ARBA" id="ARBA00022553"/>
    </source>
</evidence>
<dbReference type="Gene3D" id="3.40.50.720">
    <property type="entry name" value="NAD(P)-binding Rossmann-like Domain"/>
    <property type="match status" value="1"/>
</dbReference>
<dbReference type="Proteomes" id="UP000236546">
    <property type="component" value="Unassembled WGS sequence"/>
</dbReference>
<feature type="active site" description="Proton acceptor; for dehydratase activity" evidence="6">
    <location>
        <position position="1327"/>
    </location>
</feature>
<dbReference type="Pfam" id="PF00698">
    <property type="entry name" value="Acyl_transf_1"/>
    <property type="match status" value="1"/>
</dbReference>
<dbReference type="PROSITE" id="PS52019">
    <property type="entry name" value="PKS_MFAS_DH"/>
    <property type="match status" value="1"/>
</dbReference>
<evidence type="ECO:0000256" key="5">
    <source>
        <dbReference type="ARBA" id="ARBA00023315"/>
    </source>
</evidence>
<dbReference type="Gene3D" id="3.40.50.150">
    <property type="entry name" value="Vaccinia Virus protein VP39"/>
    <property type="match status" value="1"/>
</dbReference>
<dbReference type="SUPFAM" id="SSF47336">
    <property type="entry name" value="ACP-like"/>
    <property type="match status" value="2"/>
</dbReference>
<dbReference type="Gene3D" id="3.10.129.110">
    <property type="entry name" value="Polyketide synthase dehydratase"/>
    <property type="match status" value="1"/>
</dbReference>
<evidence type="ECO:0000256" key="1">
    <source>
        <dbReference type="ARBA" id="ARBA00022450"/>
    </source>
</evidence>
<feature type="active site" description="Proton donor; for dehydratase activity" evidence="6">
    <location>
        <position position="1510"/>
    </location>
</feature>
<feature type="compositionally biased region" description="Acidic residues" evidence="7">
    <location>
        <begin position="1747"/>
        <end position="1772"/>
    </location>
</feature>
<dbReference type="InterPro" id="IPR006162">
    <property type="entry name" value="Ppantetheine_attach_site"/>
</dbReference>
<dbReference type="Gene3D" id="3.40.366.10">
    <property type="entry name" value="Malonyl-Coenzyme A Acyl Carrier Protein, domain 2"/>
    <property type="match status" value="3"/>
</dbReference>
<organism evidence="11 12">
    <name type="scientific">Trichoderma gamsii</name>
    <dbReference type="NCBI Taxonomy" id="398673"/>
    <lineage>
        <taxon>Eukaryota</taxon>
        <taxon>Fungi</taxon>
        <taxon>Dikarya</taxon>
        <taxon>Ascomycota</taxon>
        <taxon>Pezizomycotina</taxon>
        <taxon>Sordariomycetes</taxon>
        <taxon>Hypocreomycetidae</taxon>
        <taxon>Hypocreales</taxon>
        <taxon>Hypocreaceae</taxon>
        <taxon>Trichoderma</taxon>
    </lineage>
</organism>
<dbReference type="PROSITE" id="PS00012">
    <property type="entry name" value="PHOSPHOPANTETHEINE"/>
    <property type="match status" value="2"/>
</dbReference>
<dbReference type="InterPro" id="IPR018201">
    <property type="entry name" value="Ketoacyl_synth_AS"/>
</dbReference>
<dbReference type="OrthoDB" id="329835at2759"/>
<comment type="caution">
    <text evidence="11">The sequence shown here is derived from an EMBL/GenBank/DDBJ whole genome shotgun (WGS) entry which is preliminary data.</text>
</comment>
<dbReference type="InterPro" id="IPR042104">
    <property type="entry name" value="PKS_dehydratase_sf"/>
</dbReference>
<dbReference type="Pfam" id="PF16073">
    <property type="entry name" value="SAT"/>
    <property type="match status" value="1"/>
</dbReference>
<evidence type="ECO:0000313" key="11">
    <source>
        <dbReference type="EMBL" id="PNP42243.1"/>
    </source>
</evidence>
<dbReference type="GO" id="GO:0006633">
    <property type="term" value="P:fatty acid biosynthetic process"/>
    <property type="evidence" value="ECO:0007669"/>
    <property type="project" value="InterPro"/>
</dbReference>
<dbReference type="Gene3D" id="3.40.47.10">
    <property type="match status" value="1"/>
</dbReference>
<evidence type="ECO:0000256" key="3">
    <source>
        <dbReference type="ARBA" id="ARBA00022679"/>
    </source>
</evidence>
<evidence type="ECO:0000259" key="8">
    <source>
        <dbReference type="PROSITE" id="PS50075"/>
    </source>
</evidence>
<proteinExistence type="predicted"/>
<name>A0A2K0T9P2_9HYPO</name>
<keyword evidence="1" id="KW-0596">Phosphopantetheine</keyword>
<keyword evidence="3" id="KW-0808">Transferase</keyword>
<dbReference type="InterPro" id="IPR050444">
    <property type="entry name" value="Polyketide_Synthase"/>
</dbReference>
<dbReference type="InterPro" id="IPR001227">
    <property type="entry name" value="Ac_transferase_dom_sf"/>
</dbReference>
<feature type="region of interest" description="Disordered" evidence="7">
    <location>
        <begin position="1745"/>
        <end position="1784"/>
    </location>
</feature>
<evidence type="ECO:0000256" key="7">
    <source>
        <dbReference type="SAM" id="MobiDB-lite"/>
    </source>
</evidence>
<gene>
    <name evidence="11" type="ORF">TGAMA5MH_05925</name>
</gene>
<feature type="domain" description="Carrier" evidence="8">
    <location>
        <begin position="1781"/>
        <end position="1855"/>
    </location>
</feature>
<dbReference type="SMART" id="SM01294">
    <property type="entry name" value="PKS_PP_betabranch"/>
    <property type="match status" value="1"/>
</dbReference>
<dbReference type="Pfam" id="PF00550">
    <property type="entry name" value="PP-binding"/>
    <property type="match status" value="2"/>
</dbReference>
<dbReference type="EMBL" id="MTYH01000051">
    <property type="protein sequence ID" value="PNP42243.1"/>
    <property type="molecule type" value="Genomic_DNA"/>
</dbReference>
<dbReference type="InterPro" id="IPR016039">
    <property type="entry name" value="Thiolase-like"/>
</dbReference>
<reference evidence="11 12" key="1">
    <citation type="submission" date="2017-02" db="EMBL/GenBank/DDBJ databases">
        <title>Genomes of Trichoderma spp. with biocontrol activity.</title>
        <authorList>
            <person name="Gardiner D."/>
            <person name="Kazan K."/>
            <person name="Vos C."/>
            <person name="Harvey P."/>
        </authorList>
    </citation>
    <scope>NUCLEOTIDE SEQUENCE [LARGE SCALE GENOMIC DNA]</scope>
    <source>
        <strain evidence="11 12">A5MH</strain>
    </source>
</reference>
<dbReference type="GO" id="GO:0031177">
    <property type="term" value="F:phosphopantetheine binding"/>
    <property type="evidence" value="ECO:0007669"/>
    <property type="project" value="InterPro"/>
</dbReference>
<dbReference type="SMART" id="SM00823">
    <property type="entry name" value="PKS_PP"/>
    <property type="match status" value="2"/>
</dbReference>
<dbReference type="CDD" id="cd02440">
    <property type="entry name" value="AdoMet_MTases"/>
    <property type="match status" value="1"/>
</dbReference>
<dbReference type="InterPro" id="IPR041068">
    <property type="entry name" value="HTH_51"/>
</dbReference>
<dbReference type="CDD" id="cd00833">
    <property type="entry name" value="PKS"/>
    <property type="match status" value="1"/>
</dbReference>
<dbReference type="InterPro" id="IPR014030">
    <property type="entry name" value="Ketoacyl_synth_N"/>
</dbReference>
<evidence type="ECO:0000259" key="9">
    <source>
        <dbReference type="PROSITE" id="PS52004"/>
    </source>
</evidence>
<feature type="domain" description="PKS/mFAS DH" evidence="10">
    <location>
        <begin position="1292"/>
        <end position="1604"/>
    </location>
</feature>
<keyword evidence="4" id="KW-0511">Multifunctional enzyme</keyword>